<evidence type="ECO:0000313" key="3">
    <source>
        <dbReference type="Proteomes" id="UP000007129"/>
    </source>
</evidence>
<dbReference type="HOGENOM" id="CLU_811513_0_0_1"/>
<feature type="region of interest" description="Disordered" evidence="1">
    <location>
        <begin position="90"/>
        <end position="109"/>
    </location>
</feature>
<evidence type="ECO:0000256" key="1">
    <source>
        <dbReference type="SAM" id="MobiDB-lite"/>
    </source>
</evidence>
<dbReference type="AlphaFoldDB" id="K2RN28"/>
<gene>
    <name evidence="2" type="ORF">MPH_08607</name>
</gene>
<dbReference type="OrthoDB" id="8864979at2759"/>
<dbReference type="InterPro" id="IPR025204">
    <property type="entry name" value="CENP-L"/>
</dbReference>
<dbReference type="EMBL" id="AHHD01000364">
    <property type="protein sequence ID" value="EKG14232.1"/>
    <property type="molecule type" value="Genomic_DNA"/>
</dbReference>
<feature type="compositionally biased region" description="Basic and acidic residues" evidence="1">
    <location>
        <begin position="271"/>
        <end position="283"/>
    </location>
</feature>
<dbReference type="Pfam" id="PF13092">
    <property type="entry name" value="CENP-L"/>
    <property type="match status" value="1"/>
</dbReference>
<feature type="compositionally biased region" description="Acidic residues" evidence="1">
    <location>
        <begin position="284"/>
        <end position="308"/>
    </location>
</feature>
<accession>K2RN28</accession>
<dbReference type="VEuPathDB" id="FungiDB:MPH_08607"/>
<comment type="caution">
    <text evidence="2">The sequence shown here is derived from an EMBL/GenBank/DDBJ whole genome shotgun (WGS) entry which is preliminary data.</text>
</comment>
<dbReference type="eggNOG" id="ENOG502S6KJ">
    <property type="taxonomic scope" value="Eukaryota"/>
</dbReference>
<evidence type="ECO:0000313" key="2">
    <source>
        <dbReference type="EMBL" id="EKG14232.1"/>
    </source>
</evidence>
<protein>
    <recommendedName>
        <fullName evidence="4">Kinetochore complex Sim4 subunit Fta1-domain-containing protein</fullName>
    </recommendedName>
</protein>
<sequence>MTDPIPKYPLYDATFTAYRLSPLYHGPNPLLEEPTLRMHARRLRDILRGDILRGVDIGGGNTDGSTSGTLERCTWDLIGDEVSWQRLHQPGAEEQEAEQPGELTDAPSLAPSEARGIHVELRYQKATYTAILLRDPENPSATPPDFTSLPLLLVRMPAALRATFNTYLTTAFDTRLALLRLPSRFLCTTLESILCHTPTADLLTRLQLQLSFPTACSAATLRNIDITLAPGDIASFVERGAALLPSRALGKGDKNADGGGKKKRPAPPSPVEKRWAGRRRDVEGENEDAEDEGADVDADGESGDEEEVVAGSAAAGAGRLSVPQEPPPPYELHDPAIVGRGR</sequence>
<dbReference type="Proteomes" id="UP000007129">
    <property type="component" value="Unassembled WGS sequence"/>
</dbReference>
<feature type="compositionally biased region" description="Basic and acidic residues" evidence="1">
    <location>
        <begin position="250"/>
        <end position="260"/>
    </location>
</feature>
<proteinExistence type="predicted"/>
<evidence type="ECO:0008006" key="4">
    <source>
        <dbReference type="Google" id="ProtNLM"/>
    </source>
</evidence>
<feature type="compositionally biased region" description="Low complexity" evidence="1">
    <location>
        <begin position="309"/>
        <end position="318"/>
    </location>
</feature>
<dbReference type="InParanoid" id="K2RN28"/>
<feature type="region of interest" description="Disordered" evidence="1">
    <location>
        <begin position="248"/>
        <end position="342"/>
    </location>
</feature>
<organism evidence="2 3">
    <name type="scientific">Macrophomina phaseolina (strain MS6)</name>
    <name type="common">Charcoal rot fungus</name>
    <dbReference type="NCBI Taxonomy" id="1126212"/>
    <lineage>
        <taxon>Eukaryota</taxon>
        <taxon>Fungi</taxon>
        <taxon>Dikarya</taxon>
        <taxon>Ascomycota</taxon>
        <taxon>Pezizomycotina</taxon>
        <taxon>Dothideomycetes</taxon>
        <taxon>Dothideomycetes incertae sedis</taxon>
        <taxon>Botryosphaeriales</taxon>
        <taxon>Botryosphaeriaceae</taxon>
        <taxon>Macrophomina</taxon>
    </lineage>
</organism>
<name>K2RN28_MACPH</name>
<reference evidence="2 3" key="1">
    <citation type="journal article" date="2012" name="BMC Genomics">
        <title>Tools to kill: Genome of one of the most destructive plant pathogenic fungi Macrophomina phaseolina.</title>
        <authorList>
            <person name="Islam M.S."/>
            <person name="Haque M.S."/>
            <person name="Islam M.M."/>
            <person name="Emdad E.M."/>
            <person name="Halim A."/>
            <person name="Hossen Q.M.M."/>
            <person name="Hossain M.Z."/>
            <person name="Ahmed B."/>
            <person name="Rahim S."/>
            <person name="Rahman M.S."/>
            <person name="Alam M.M."/>
            <person name="Hou S."/>
            <person name="Wan X."/>
            <person name="Saito J.A."/>
            <person name="Alam M."/>
        </authorList>
    </citation>
    <scope>NUCLEOTIDE SEQUENCE [LARGE SCALE GENOMIC DNA]</scope>
    <source>
        <strain evidence="2 3">MS6</strain>
    </source>
</reference>